<dbReference type="Gene3D" id="3.40.50.300">
    <property type="entry name" value="P-loop containing nucleotide triphosphate hydrolases"/>
    <property type="match status" value="1"/>
</dbReference>
<gene>
    <name evidence="1" type="ORF">ALQ37_05299</name>
</gene>
<evidence type="ECO:0000313" key="2">
    <source>
        <dbReference type="Proteomes" id="UP000274541"/>
    </source>
</evidence>
<proteinExistence type="predicted"/>
<comment type="caution">
    <text evidence="1">The sequence shown here is derived from an EMBL/GenBank/DDBJ whole genome shotgun (WGS) entry which is preliminary data.</text>
</comment>
<reference evidence="1 2" key="1">
    <citation type="submission" date="2018-08" db="EMBL/GenBank/DDBJ databases">
        <title>Recombination of ecologically and evolutionarily significant loci maintains genetic cohesion in the Pseudomonas syringae species complex.</title>
        <authorList>
            <person name="Dillon M."/>
            <person name="Thakur S."/>
            <person name="Almeida R.N.D."/>
            <person name="Weir B.S."/>
            <person name="Guttman D.S."/>
        </authorList>
    </citation>
    <scope>NUCLEOTIDE SEQUENCE [LARGE SCALE GENOMIC DNA]</scope>
    <source>
        <strain evidence="1 2">ICMP 4388</strain>
    </source>
</reference>
<feature type="non-terminal residue" evidence="1">
    <location>
        <position position="70"/>
    </location>
</feature>
<dbReference type="InterPro" id="IPR027417">
    <property type="entry name" value="P-loop_NTPase"/>
</dbReference>
<protein>
    <submittedName>
        <fullName evidence="1">Phosphonate metabolism protein PhnL</fullName>
    </submittedName>
</protein>
<dbReference type="SUPFAM" id="SSF52540">
    <property type="entry name" value="P-loop containing nucleoside triphosphate hydrolases"/>
    <property type="match status" value="1"/>
</dbReference>
<organism evidence="1 2">
    <name type="scientific">Pseudomonas syringae pv. aptata</name>
    <dbReference type="NCBI Taxonomy" id="83167"/>
    <lineage>
        <taxon>Bacteria</taxon>
        <taxon>Pseudomonadati</taxon>
        <taxon>Pseudomonadota</taxon>
        <taxon>Gammaproteobacteria</taxon>
        <taxon>Pseudomonadales</taxon>
        <taxon>Pseudomonadaceae</taxon>
        <taxon>Pseudomonas</taxon>
        <taxon>Pseudomonas syringae</taxon>
    </lineage>
</organism>
<name>A0A3M3XP62_PSEAP</name>
<dbReference type="Proteomes" id="UP000274541">
    <property type="component" value="Unassembled WGS sequence"/>
</dbReference>
<accession>A0A3M3XP62</accession>
<dbReference type="AlphaFoldDB" id="A0A3M3XP62"/>
<evidence type="ECO:0000313" key="1">
    <source>
        <dbReference type="EMBL" id="RMO71828.1"/>
    </source>
</evidence>
<dbReference type="EMBL" id="RBPX01000040">
    <property type="protein sequence ID" value="RMO71828.1"/>
    <property type="molecule type" value="Genomic_DNA"/>
</dbReference>
<sequence>MAAMSRTVRTACTEEVSPMTTLIEVRDLSKTFTLHQHNGVVLNVLRGLNFSVRAGECLVLSGQSGAGKST</sequence>